<dbReference type="EMBL" id="LVCJ01000012">
    <property type="protein sequence ID" value="OAL37983.1"/>
    <property type="molecule type" value="Genomic_DNA"/>
</dbReference>
<comment type="function">
    <text evidence="4">Component of the Mediator complex, a coactivator involved in the regulated transcription of nearly all RNA polymerase II-dependent genes. Mediator functions as a bridge to convey information from gene-specific regulatory proteins to the basal RNA polymerase II transcription machinery. Mediator is recruited to promoters by direct interactions with regulatory proteins and serves as a scaffold for the assembly of a functional pre-initiation complex with RNA polymerase II and the general transcription factors.</text>
</comment>
<sequence>MPFHGSTDSFGIPVNTTVISGLYKLRECTDYRHAAYTVSLAIAAMEVDQPSDSKPTTFTPATRIAELNEIDRSISTLLSAASDAVGILSNSPNSGKQETALRSSSSAREAFSAAAESYFSTLSSIEVRLRRQVYALEEADLIRSGDDRDTRRGRAMGGDSNLTRVGGGPLDPSWLNARASDAVELGMKQELLTQAKEFVKQAEREERNSGQDTVNEKSLS</sequence>
<name>A0A178D9S7_9EURO</name>
<dbReference type="AlphaFoldDB" id="A0A178D9S7"/>
<keyword evidence="4" id="KW-0010">Activator</keyword>
<feature type="compositionally biased region" description="Polar residues" evidence="5">
    <location>
        <begin position="210"/>
        <end position="220"/>
    </location>
</feature>
<feature type="compositionally biased region" description="Basic and acidic residues" evidence="5">
    <location>
        <begin position="200"/>
        <end position="209"/>
    </location>
</feature>
<reference evidence="6 7" key="1">
    <citation type="submission" date="2016-03" db="EMBL/GenBank/DDBJ databases">
        <title>The draft genome sequence of Fonsecaea nubica causative agent of cutaneous subcutaneous infection in human host.</title>
        <authorList>
            <person name="Costa F."/>
            <person name="Sybren D.H."/>
            <person name="Raittz R.T."/>
            <person name="Weiss V.A."/>
            <person name="Leao A.C."/>
            <person name="Gomes R."/>
            <person name="De Souza E.M."/>
            <person name="Pedrosa F.O."/>
            <person name="Steffens M.B."/>
            <person name="Bombassaro A."/>
            <person name="Tadra-Sfeir M.Z."/>
            <person name="Moreno L.F."/>
            <person name="Najafzadeh M.J."/>
            <person name="Felipe M.S."/>
            <person name="Teixeira M."/>
            <person name="Sun J."/>
            <person name="Xi L."/>
            <person name="Castro M.A."/>
            <person name="Vicente V.A."/>
        </authorList>
    </citation>
    <scope>NUCLEOTIDE SEQUENCE [LARGE SCALE GENOMIC DNA]</scope>
    <source>
        <strain evidence="6 7">CBS 269.64</strain>
    </source>
</reference>
<dbReference type="GO" id="GO:0003712">
    <property type="term" value="F:transcription coregulator activity"/>
    <property type="evidence" value="ECO:0007669"/>
    <property type="project" value="InterPro"/>
</dbReference>
<organism evidence="6 7">
    <name type="scientific">Fonsecaea nubica</name>
    <dbReference type="NCBI Taxonomy" id="856822"/>
    <lineage>
        <taxon>Eukaryota</taxon>
        <taxon>Fungi</taxon>
        <taxon>Dikarya</taxon>
        <taxon>Ascomycota</taxon>
        <taxon>Pezizomycotina</taxon>
        <taxon>Eurotiomycetes</taxon>
        <taxon>Chaetothyriomycetidae</taxon>
        <taxon>Chaetothyriales</taxon>
        <taxon>Herpotrichiellaceae</taxon>
        <taxon>Fonsecaea</taxon>
    </lineage>
</organism>
<comment type="caution">
    <text evidence="6">The sequence shown here is derived from an EMBL/GenBank/DDBJ whole genome shotgun (WGS) entry which is preliminary data.</text>
</comment>
<feature type="region of interest" description="Disordered" evidence="5">
    <location>
        <begin position="200"/>
        <end position="220"/>
    </location>
</feature>
<keyword evidence="4" id="KW-0804">Transcription</keyword>
<evidence type="ECO:0000256" key="5">
    <source>
        <dbReference type="SAM" id="MobiDB-lite"/>
    </source>
</evidence>
<comment type="similarity">
    <text evidence="2 4">Belongs to the Mediator complex subunit 11 family.</text>
</comment>
<evidence type="ECO:0000256" key="3">
    <source>
        <dbReference type="ARBA" id="ARBA00023242"/>
    </source>
</evidence>
<comment type="subcellular location">
    <subcellularLocation>
        <location evidence="1 4">Nucleus</location>
    </subcellularLocation>
</comment>
<evidence type="ECO:0000256" key="2">
    <source>
        <dbReference type="ARBA" id="ARBA00008186"/>
    </source>
</evidence>
<dbReference type="OrthoDB" id="5418434at2759"/>
<dbReference type="Proteomes" id="UP000185904">
    <property type="component" value="Unassembled WGS sequence"/>
</dbReference>
<dbReference type="GO" id="GO:0016592">
    <property type="term" value="C:mediator complex"/>
    <property type="evidence" value="ECO:0007669"/>
    <property type="project" value="InterPro"/>
</dbReference>
<proteinExistence type="inferred from homology"/>
<accession>A0A178D9S7</accession>
<gene>
    <name evidence="4" type="primary">MED11</name>
    <name evidence="6" type="ORF">AYO20_02816</name>
</gene>
<feature type="region of interest" description="Disordered" evidence="5">
    <location>
        <begin position="147"/>
        <end position="169"/>
    </location>
</feature>
<keyword evidence="3 4" id="KW-0539">Nucleus</keyword>
<evidence type="ECO:0000256" key="4">
    <source>
        <dbReference type="RuleBase" id="RU364147"/>
    </source>
</evidence>
<dbReference type="InterPro" id="IPR019404">
    <property type="entry name" value="Mediator_Med11"/>
</dbReference>
<dbReference type="GO" id="GO:0006357">
    <property type="term" value="P:regulation of transcription by RNA polymerase II"/>
    <property type="evidence" value="ECO:0007669"/>
    <property type="project" value="InterPro"/>
</dbReference>
<keyword evidence="4" id="KW-0805">Transcription regulation</keyword>
<comment type="subunit">
    <text evidence="4">Component of the Mediator complex.</text>
</comment>
<dbReference type="Gene3D" id="1.10.287.3490">
    <property type="match status" value="1"/>
</dbReference>
<protein>
    <recommendedName>
        <fullName evidence="4">Mediator of RNA polymerase II transcription subunit 11</fullName>
    </recommendedName>
    <alternativeName>
        <fullName evidence="4">Mediator complex subunit 11</fullName>
    </alternativeName>
</protein>
<evidence type="ECO:0000256" key="1">
    <source>
        <dbReference type="ARBA" id="ARBA00004123"/>
    </source>
</evidence>
<evidence type="ECO:0000313" key="7">
    <source>
        <dbReference type="Proteomes" id="UP000185904"/>
    </source>
</evidence>
<evidence type="ECO:0000313" key="6">
    <source>
        <dbReference type="EMBL" id="OAL37983.1"/>
    </source>
</evidence>
<dbReference type="Pfam" id="PF10280">
    <property type="entry name" value="Med11"/>
    <property type="match status" value="1"/>
</dbReference>
<keyword evidence="7" id="KW-1185">Reference proteome</keyword>